<dbReference type="PRINTS" id="PR00465">
    <property type="entry name" value="EP450IV"/>
</dbReference>
<keyword evidence="4 8" id="KW-0479">Metal-binding</keyword>
<evidence type="ECO:0000256" key="6">
    <source>
        <dbReference type="ARBA" id="ARBA00023004"/>
    </source>
</evidence>
<evidence type="ECO:0000313" key="10">
    <source>
        <dbReference type="EMBL" id="CAI9722915.1"/>
    </source>
</evidence>
<evidence type="ECO:0000256" key="9">
    <source>
        <dbReference type="RuleBase" id="RU000461"/>
    </source>
</evidence>
<dbReference type="CDD" id="cd11054">
    <property type="entry name" value="CYP24A1-like"/>
    <property type="match status" value="1"/>
</dbReference>
<proteinExistence type="inferred from homology"/>
<accession>A0AA36F3V8</accession>
<dbReference type="InterPro" id="IPR036396">
    <property type="entry name" value="Cyt_P450_sf"/>
</dbReference>
<comment type="similarity">
    <text evidence="2 9">Belongs to the cytochrome P450 family.</text>
</comment>
<evidence type="ECO:0000256" key="8">
    <source>
        <dbReference type="PIRSR" id="PIRSR602403-1"/>
    </source>
</evidence>
<dbReference type="Pfam" id="PF00067">
    <property type="entry name" value="p450"/>
    <property type="match status" value="1"/>
</dbReference>
<dbReference type="InterPro" id="IPR017972">
    <property type="entry name" value="Cyt_P450_CS"/>
</dbReference>
<reference evidence="10" key="1">
    <citation type="submission" date="2023-08" db="EMBL/GenBank/DDBJ databases">
        <authorList>
            <person name="Alioto T."/>
            <person name="Alioto T."/>
            <person name="Gomez Garrido J."/>
        </authorList>
    </citation>
    <scope>NUCLEOTIDE SEQUENCE</scope>
</reference>
<dbReference type="PROSITE" id="PS00086">
    <property type="entry name" value="CYTOCHROME_P450"/>
    <property type="match status" value="1"/>
</dbReference>
<evidence type="ECO:0000256" key="7">
    <source>
        <dbReference type="ARBA" id="ARBA00023033"/>
    </source>
</evidence>
<organism evidence="10 11">
    <name type="scientific">Octopus vulgaris</name>
    <name type="common">Common octopus</name>
    <dbReference type="NCBI Taxonomy" id="6645"/>
    <lineage>
        <taxon>Eukaryota</taxon>
        <taxon>Metazoa</taxon>
        <taxon>Spiralia</taxon>
        <taxon>Lophotrochozoa</taxon>
        <taxon>Mollusca</taxon>
        <taxon>Cephalopoda</taxon>
        <taxon>Coleoidea</taxon>
        <taxon>Octopodiformes</taxon>
        <taxon>Octopoda</taxon>
        <taxon>Incirrata</taxon>
        <taxon>Octopodidae</taxon>
        <taxon>Octopus</taxon>
    </lineage>
</organism>
<dbReference type="Gene3D" id="1.10.630.10">
    <property type="entry name" value="Cytochrome P450"/>
    <property type="match status" value="1"/>
</dbReference>
<feature type="binding site" description="axial binding residue" evidence="8">
    <location>
        <position position="498"/>
    </location>
    <ligand>
        <name>heme</name>
        <dbReference type="ChEBI" id="CHEBI:30413"/>
    </ligand>
    <ligandPart>
        <name>Fe</name>
        <dbReference type="ChEBI" id="CHEBI:18248"/>
    </ligandPart>
</feature>
<name>A0AA36F3V8_OCTVU</name>
<dbReference type="Proteomes" id="UP001162480">
    <property type="component" value="Chromosome 5"/>
</dbReference>
<gene>
    <name evidence="10" type="ORF">OCTVUL_1B013357</name>
</gene>
<dbReference type="GO" id="GO:0020037">
    <property type="term" value="F:heme binding"/>
    <property type="evidence" value="ECO:0007669"/>
    <property type="project" value="InterPro"/>
</dbReference>
<comment type="cofactor">
    <cofactor evidence="1 8">
        <name>heme</name>
        <dbReference type="ChEBI" id="CHEBI:30413"/>
    </cofactor>
</comment>
<dbReference type="EMBL" id="OX597818">
    <property type="protein sequence ID" value="CAI9722915.1"/>
    <property type="molecule type" value="Genomic_DNA"/>
</dbReference>
<keyword evidence="6 8" id="KW-0408">Iron</keyword>
<evidence type="ECO:0000256" key="4">
    <source>
        <dbReference type="ARBA" id="ARBA00022723"/>
    </source>
</evidence>
<evidence type="ECO:0000256" key="1">
    <source>
        <dbReference type="ARBA" id="ARBA00001971"/>
    </source>
</evidence>
<protein>
    <submittedName>
        <fullName evidence="10">Probable cytochrome P450 12a5, mitochondrial</fullName>
    </submittedName>
</protein>
<keyword evidence="3 8" id="KW-0349">Heme</keyword>
<dbReference type="SUPFAM" id="SSF48264">
    <property type="entry name" value="Cytochrome P450"/>
    <property type="match status" value="1"/>
</dbReference>
<keyword evidence="7 9" id="KW-0503">Monooxygenase</keyword>
<keyword evidence="5 9" id="KW-0560">Oxidoreductase</keyword>
<dbReference type="GO" id="GO:0005506">
    <property type="term" value="F:iron ion binding"/>
    <property type="evidence" value="ECO:0007669"/>
    <property type="project" value="InterPro"/>
</dbReference>
<dbReference type="InterPro" id="IPR002403">
    <property type="entry name" value="Cyt_P450_E_grp-IV"/>
</dbReference>
<dbReference type="GO" id="GO:0004497">
    <property type="term" value="F:monooxygenase activity"/>
    <property type="evidence" value="ECO:0007669"/>
    <property type="project" value="UniProtKB-KW"/>
</dbReference>
<evidence type="ECO:0000256" key="2">
    <source>
        <dbReference type="ARBA" id="ARBA00010617"/>
    </source>
</evidence>
<dbReference type="PRINTS" id="PR00385">
    <property type="entry name" value="P450"/>
</dbReference>
<dbReference type="GO" id="GO:0016705">
    <property type="term" value="F:oxidoreductase activity, acting on paired donors, with incorporation or reduction of molecular oxygen"/>
    <property type="evidence" value="ECO:0007669"/>
    <property type="project" value="InterPro"/>
</dbReference>
<dbReference type="PANTHER" id="PTHR24279:SF120">
    <property type="entry name" value="CYTOCHROME P450"/>
    <property type="match status" value="1"/>
</dbReference>
<dbReference type="InterPro" id="IPR050479">
    <property type="entry name" value="CYP11_CYP27_families"/>
</dbReference>
<dbReference type="InterPro" id="IPR001128">
    <property type="entry name" value="Cyt_P450"/>
</dbReference>
<dbReference type="AlphaFoldDB" id="A0AA36F3V8"/>
<sequence>MELNIVSNVIKNSTFLPTDSFKADLKRIPKHSQRMYTKPANMSVMKSSRQLWNPLRRCNKDNTREVSTVLTERKQPNLCPLVKDNTKPKQFEDVPGPRNLPVIGTLWQYLPGGRFFKTDEAEALTKLQNEYGNVVRENFFGTQLVRLFDPADFVTVFSSEHKSPKRPGFEMMSYYNDTYNNGKHGLLTSNGPCWASMRKSVQNQFLQPTEVAKYTCLHDSIAQAFVERLSQLRDSDDVIEDLTPELYKFAIESLAALCFGFRLGALQERRTETDRFLRAVNSMMHILQEEQKNLPWYKLINTPTMKLFSESISSIRYISKVYSRASVILQNSLTVHDAPILRPFLPLDDEEFTVFVSDMLFASVDTTGHSLAFLLYQLSKNRHAQEKLYAEVKDFGQSSETLSADLRSMSYLRSVIKETLRITPVVPSLGRFITKDIQCSGYQIPAGTMVSLHQGWTGKQKKYFDNPEDFRPERWLEKKRSNYHPFSFIPFGFGARACVGQRVALQELSLAVVRILQKYEVTFLNEDLQIEYNIVSKPTDKLCFKFTDRQSKSSTASAS</sequence>
<evidence type="ECO:0000256" key="5">
    <source>
        <dbReference type="ARBA" id="ARBA00023002"/>
    </source>
</evidence>
<evidence type="ECO:0000313" key="11">
    <source>
        <dbReference type="Proteomes" id="UP001162480"/>
    </source>
</evidence>
<keyword evidence="11" id="KW-1185">Reference proteome</keyword>
<evidence type="ECO:0000256" key="3">
    <source>
        <dbReference type="ARBA" id="ARBA00022617"/>
    </source>
</evidence>
<dbReference type="PANTHER" id="PTHR24279">
    <property type="entry name" value="CYTOCHROME P450"/>
    <property type="match status" value="1"/>
</dbReference>